<comment type="pathway">
    <text evidence="2">Cofactor biosynthesis; tetrahydrofolate biosynthesis; 2-amino-4-hydroxy-6-hydroxymethyl-7,8-dihydropteridine diphosphate from 7,8-dihydroneopterin triphosphate: step 4/4.</text>
</comment>
<dbReference type="PANTHER" id="PTHR43071:SF1">
    <property type="entry name" value="2-AMINO-4-HYDROXY-6-HYDROXYMETHYLDIHYDROPTERIDINE PYROPHOSPHOKINASE"/>
    <property type="match status" value="1"/>
</dbReference>
<gene>
    <name evidence="10" type="primary">folK</name>
    <name evidence="10" type="ORF">SAMEA4412692_00615</name>
</gene>
<dbReference type="RefSeq" id="WP_018374602.1">
    <property type="nucleotide sequence ID" value="NZ_LT906439.1"/>
</dbReference>
<evidence type="ECO:0000256" key="5">
    <source>
        <dbReference type="ARBA" id="ARBA00022741"/>
    </source>
</evidence>
<dbReference type="Proteomes" id="UP000215185">
    <property type="component" value="Chromosome 1"/>
</dbReference>
<evidence type="ECO:0000256" key="3">
    <source>
        <dbReference type="ARBA" id="ARBA00013253"/>
    </source>
</evidence>
<dbReference type="InterPro" id="IPR000550">
    <property type="entry name" value="Hppk"/>
</dbReference>
<evidence type="ECO:0000256" key="2">
    <source>
        <dbReference type="ARBA" id="ARBA00005051"/>
    </source>
</evidence>
<keyword evidence="5" id="KW-0547">Nucleotide-binding</keyword>
<dbReference type="Gene3D" id="3.30.70.560">
    <property type="entry name" value="7,8-Dihydro-6-hydroxymethylpterin-pyrophosphokinase HPPK"/>
    <property type="match status" value="1"/>
</dbReference>
<dbReference type="Pfam" id="PF01288">
    <property type="entry name" value="HPPK"/>
    <property type="match status" value="1"/>
</dbReference>
<evidence type="ECO:0000256" key="7">
    <source>
        <dbReference type="ARBA" id="ARBA00022840"/>
    </source>
</evidence>
<dbReference type="OrthoDB" id="9808041at2"/>
<evidence type="ECO:0000256" key="1">
    <source>
        <dbReference type="ARBA" id="ARBA00000198"/>
    </source>
</evidence>
<dbReference type="CDD" id="cd00483">
    <property type="entry name" value="HPPK"/>
    <property type="match status" value="1"/>
</dbReference>
<dbReference type="GO" id="GO:0046654">
    <property type="term" value="P:tetrahydrofolate biosynthetic process"/>
    <property type="evidence" value="ECO:0007669"/>
    <property type="project" value="UniProtKB-UniPathway"/>
</dbReference>
<dbReference type="GO" id="GO:0046656">
    <property type="term" value="P:folic acid biosynthetic process"/>
    <property type="evidence" value="ECO:0007669"/>
    <property type="project" value="UniProtKB-KW"/>
</dbReference>
<dbReference type="AlphaFoldDB" id="A0A239SQ10"/>
<dbReference type="STRING" id="1123308.GCA_000380085_02057"/>
<evidence type="ECO:0000256" key="6">
    <source>
        <dbReference type="ARBA" id="ARBA00022777"/>
    </source>
</evidence>
<keyword evidence="7" id="KW-0067">ATP-binding</keyword>
<sequence>MSQFYLSLGSNIGDRETYLRSAVEAISQMPATAIKAVSSFYQTAAWGKTDQEDFLNLCVHAVSDLSPQEFLAHTQTIEKNLGRVRHEHWGPRTLDIDTLLIDNLVIDEPNLIVPHPYMTERAFVLRPLAEIASAVIHPVEGQSIAKLLSQLAEEGVVRYKAY</sequence>
<proteinExistence type="predicted"/>
<dbReference type="GO" id="GO:0003848">
    <property type="term" value="F:2-amino-4-hydroxy-6-hydroxymethyldihydropteridine diphosphokinase activity"/>
    <property type="evidence" value="ECO:0007669"/>
    <property type="project" value="UniProtKB-EC"/>
</dbReference>
<keyword evidence="11" id="KW-1185">Reference proteome</keyword>
<feature type="domain" description="7,8-dihydro-6-hydroxymethylpterin-pyrophosphokinase" evidence="9">
    <location>
        <begin position="5"/>
        <end position="132"/>
    </location>
</feature>
<evidence type="ECO:0000256" key="8">
    <source>
        <dbReference type="ARBA" id="ARBA00022909"/>
    </source>
</evidence>
<evidence type="ECO:0000256" key="4">
    <source>
        <dbReference type="ARBA" id="ARBA00022679"/>
    </source>
</evidence>
<dbReference type="GO" id="GO:0005524">
    <property type="term" value="F:ATP binding"/>
    <property type="evidence" value="ECO:0007669"/>
    <property type="project" value="UniProtKB-KW"/>
</dbReference>
<evidence type="ECO:0000313" key="11">
    <source>
        <dbReference type="Proteomes" id="UP000215185"/>
    </source>
</evidence>
<dbReference type="PANTHER" id="PTHR43071">
    <property type="entry name" value="2-AMINO-4-HYDROXY-6-HYDROXYMETHYLDIHYDROPTERIDINE PYROPHOSPHOKINASE"/>
    <property type="match status" value="1"/>
</dbReference>
<reference evidence="10 11" key="1">
    <citation type="submission" date="2017-06" db="EMBL/GenBank/DDBJ databases">
        <authorList>
            <consortium name="Pathogen Informatics"/>
        </authorList>
    </citation>
    <scope>NUCLEOTIDE SEQUENCE [LARGE SCALE GENOMIC DNA]</scope>
    <source>
        <strain evidence="10 11">NCTC13788</strain>
    </source>
</reference>
<dbReference type="KEGG" id="smen:SAMEA4412692_0615"/>
<keyword evidence="8" id="KW-0289">Folate biosynthesis</keyword>
<dbReference type="SUPFAM" id="SSF55083">
    <property type="entry name" value="6-hydroxymethyl-7,8-dihydropterin pyrophosphokinase, HPPK"/>
    <property type="match status" value="1"/>
</dbReference>
<dbReference type="InterPro" id="IPR035907">
    <property type="entry name" value="Hppk_sf"/>
</dbReference>
<comment type="catalytic activity">
    <reaction evidence="1">
        <text>6-hydroxymethyl-7,8-dihydropterin + ATP = (7,8-dihydropterin-6-yl)methyl diphosphate + AMP + H(+)</text>
        <dbReference type="Rhea" id="RHEA:11412"/>
        <dbReference type="ChEBI" id="CHEBI:15378"/>
        <dbReference type="ChEBI" id="CHEBI:30616"/>
        <dbReference type="ChEBI" id="CHEBI:44841"/>
        <dbReference type="ChEBI" id="CHEBI:72950"/>
        <dbReference type="ChEBI" id="CHEBI:456215"/>
        <dbReference type="EC" id="2.7.6.3"/>
    </reaction>
</comment>
<dbReference type="UniPathway" id="UPA00077">
    <property type="reaction ID" value="UER00155"/>
</dbReference>
<evidence type="ECO:0000313" key="10">
    <source>
        <dbReference type="EMBL" id="SNU87349.1"/>
    </source>
</evidence>
<dbReference type="NCBIfam" id="TIGR01498">
    <property type="entry name" value="folK"/>
    <property type="match status" value="1"/>
</dbReference>
<organism evidence="10 11">
    <name type="scientific">Streptococcus merionis</name>
    <dbReference type="NCBI Taxonomy" id="400065"/>
    <lineage>
        <taxon>Bacteria</taxon>
        <taxon>Bacillati</taxon>
        <taxon>Bacillota</taxon>
        <taxon>Bacilli</taxon>
        <taxon>Lactobacillales</taxon>
        <taxon>Streptococcaceae</taxon>
        <taxon>Streptococcus</taxon>
    </lineage>
</organism>
<keyword evidence="4 10" id="KW-0808">Transferase</keyword>
<accession>A0A239SQ10</accession>
<dbReference type="EC" id="2.7.6.3" evidence="3"/>
<dbReference type="EMBL" id="LT906439">
    <property type="protein sequence ID" value="SNU87349.1"/>
    <property type="molecule type" value="Genomic_DNA"/>
</dbReference>
<name>A0A239SQ10_9STRE</name>
<dbReference type="GO" id="GO:0016301">
    <property type="term" value="F:kinase activity"/>
    <property type="evidence" value="ECO:0007669"/>
    <property type="project" value="UniProtKB-KW"/>
</dbReference>
<evidence type="ECO:0000259" key="9">
    <source>
        <dbReference type="Pfam" id="PF01288"/>
    </source>
</evidence>
<keyword evidence="6 10" id="KW-0418">Kinase</keyword>
<protein>
    <recommendedName>
        <fullName evidence="3">2-amino-4-hydroxy-6-hydroxymethyldihydropteridine diphosphokinase</fullName>
        <ecNumber evidence="3">2.7.6.3</ecNumber>
    </recommendedName>
</protein>
<dbReference type="eggNOG" id="COG0801">
    <property type="taxonomic scope" value="Bacteria"/>
</dbReference>